<dbReference type="GO" id="GO:0046872">
    <property type="term" value="F:metal ion binding"/>
    <property type="evidence" value="ECO:0007669"/>
    <property type="project" value="UniProtKB-KW"/>
</dbReference>
<dbReference type="CDD" id="cd04860">
    <property type="entry name" value="AE_Prim_S"/>
    <property type="match status" value="1"/>
</dbReference>
<dbReference type="InterPro" id="IPR014052">
    <property type="entry name" value="DNA_primase_ssu_euk/arc"/>
</dbReference>
<comment type="similarity">
    <text evidence="1 10">Belongs to the eukaryotic-type primase small subunit family.</text>
</comment>
<dbReference type="FunCoup" id="A0A1W4X1C1">
    <property type="interactions" value="179"/>
</dbReference>
<dbReference type="GO" id="GO:0005658">
    <property type="term" value="C:alpha DNA polymerase:primase complex"/>
    <property type="evidence" value="ECO:0007669"/>
    <property type="project" value="UniProtKB-ARBA"/>
</dbReference>
<protein>
    <recommendedName>
        <fullName evidence="10">DNA primase</fullName>
        <ecNumber evidence="10">2.7.7.-</ecNumber>
    </recommendedName>
</protein>
<keyword evidence="3 10" id="KW-0639">Primosome</keyword>
<keyword evidence="8" id="KW-0862">Zinc</keyword>
<evidence type="ECO:0000256" key="9">
    <source>
        <dbReference type="ARBA" id="ARBA00023163"/>
    </source>
</evidence>
<evidence type="ECO:0000256" key="2">
    <source>
        <dbReference type="ARBA" id="ARBA00022478"/>
    </source>
</evidence>
<keyword evidence="9" id="KW-0804">Transcription</keyword>
<dbReference type="GO" id="GO:0006269">
    <property type="term" value="P:DNA replication, synthesis of primer"/>
    <property type="evidence" value="ECO:0007669"/>
    <property type="project" value="UniProtKB-KW"/>
</dbReference>
<dbReference type="KEGG" id="apln:108737656"/>
<evidence type="ECO:0000256" key="7">
    <source>
        <dbReference type="ARBA" id="ARBA00022723"/>
    </source>
</evidence>
<keyword evidence="11" id="KW-1185">Reference proteome</keyword>
<evidence type="ECO:0000256" key="10">
    <source>
        <dbReference type="RuleBase" id="RU003514"/>
    </source>
</evidence>
<evidence type="ECO:0000256" key="4">
    <source>
        <dbReference type="ARBA" id="ARBA00022679"/>
    </source>
</evidence>
<dbReference type="AlphaFoldDB" id="A0A1W4X1C1"/>
<sequence>MSHTKEGFDETSLQYVLPIYYKRIFPFDSLCRWLSYGSWHYFEMREFTFVLQGDRYVRYLSFDNNNEFAQKVKKKNPIKIDIGAVYNMKPSLIKGKTTFFPEERELIFDIDLTDYDDIRSCCSGADICRKCWKFMVIACKVLDAALREDFGFKHLLWIFSGRRGIHCWVCDKAARVLDSECREAVAGYLVLLEGGAHRSKKVNLPDEHLHTSIQRALRIIDSYFEEDILRGQDIIGTDERLRNFLQIIDDDIRPHFDEVLSNAKTTVGRWNAFVQQFDYLLQRQQIPKHLRNLKEEIKLQYSYPRLDYKVSIGMNHLLKSPFSVHPKTGKISVPFNQKLVDRFDPISVPTITSIMDEVNAYDAKTMEQESSVSDITTEESVVSRNIKDIKKTSLLKPVTIFNEFVKQLEKEWRKKDTQEYDVAMEF</sequence>
<dbReference type="Proteomes" id="UP000192223">
    <property type="component" value="Unplaced"/>
</dbReference>
<evidence type="ECO:0000256" key="3">
    <source>
        <dbReference type="ARBA" id="ARBA00022515"/>
    </source>
</evidence>
<dbReference type="NCBIfam" id="TIGR00335">
    <property type="entry name" value="primase_sml"/>
    <property type="match status" value="1"/>
</dbReference>
<organism evidence="11 12">
    <name type="scientific">Agrilus planipennis</name>
    <name type="common">Emerald ash borer</name>
    <name type="synonym">Agrilus marcopoli</name>
    <dbReference type="NCBI Taxonomy" id="224129"/>
    <lineage>
        <taxon>Eukaryota</taxon>
        <taxon>Metazoa</taxon>
        <taxon>Ecdysozoa</taxon>
        <taxon>Arthropoda</taxon>
        <taxon>Hexapoda</taxon>
        <taxon>Insecta</taxon>
        <taxon>Pterygota</taxon>
        <taxon>Neoptera</taxon>
        <taxon>Endopterygota</taxon>
        <taxon>Coleoptera</taxon>
        <taxon>Polyphaga</taxon>
        <taxon>Elateriformia</taxon>
        <taxon>Buprestoidea</taxon>
        <taxon>Buprestidae</taxon>
        <taxon>Agrilinae</taxon>
        <taxon>Agrilus</taxon>
    </lineage>
</organism>
<proteinExistence type="inferred from homology"/>
<dbReference type="STRING" id="224129.A0A1W4X1C1"/>
<dbReference type="GO" id="GO:0003899">
    <property type="term" value="F:DNA-directed RNA polymerase activity"/>
    <property type="evidence" value="ECO:0007669"/>
    <property type="project" value="InterPro"/>
</dbReference>
<dbReference type="OrthoDB" id="19606at2759"/>
<evidence type="ECO:0000256" key="1">
    <source>
        <dbReference type="ARBA" id="ARBA00009762"/>
    </source>
</evidence>
<evidence type="ECO:0000256" key="8">
    <source>
        <dbReference type="ARBA" id="ARBA00022833"/>
    </source>
</evidence>
<dbReference type="InterPro" id="IPR002755">
    <property type="entry name" value="DNA_primase_S"/>
</dbReference>
<name>A0A1W4X1C1_AGRPL</name>
<keyword evidence="2 10" id="KW-0240">DNA-directed RNA polymerase</keyword>
<keyword evidence="4 10" id="KW-0808">Transferase</keyword>
<dbReference type="FunFam" id="3.90.920.10:FF:000003">
    <property type="entry name" value="DNA primase"/>
    <property type="match status" value="1"/>
</dbReference>
<keyword evidence="6 10" id="KW-0235">DNA replication</keyword>
<evidence type="ECO:0000256" key="6">
    <source>
        <dbReference type="ARBA" id="ARBA00022705"/>
    </source>
</evidence>
<dbReference type="RefSeq" id="XP_018326120.1">
    <property type="nucleotide sequence ID" value="XM_018470618.2"/>
</dbReference>
<dbReference type="Gene3D" id="3.90.920.10">
    <property type="entry name" value="DNA primase, PRIM domain"/>
    <property type="match status" value="1"/>
</dbReference>
<dbReference type="Pfam" id="PF01896">
    <property type="entry name" value="DNA_primase_S"/>
    <property type="match status" value="1"/>
</dbReference>
<keyword evidence="5" id="KW-0548">Nucleotidyltransferase</keyword>
<gene>
    <name evidence="12" type="primary">LOC108737656</name>
</gene>
<evidence type="ECO:0000313" key="12">
    <source>
        <dbReference type="RefSeq" id="XP_018326120.1"/>
    </source>
</evidence>
<dbReference type="InParanoid" id="A0A1W4X1C1"/>
<dbReference type="PANTHER" id="PTHR10536">
    <property type="entry name" value="DNA PRIMASE SMALL SUBUNIT"/>
    <property type="match status" value="1"/>
</dbReference>
<dbReference type="CTD" id="136033902"/>
<dbReference type="SUPFAM" id="SSF56747">
    <property type="entry name" value="Prim-pol domain"/>
    <property type="match status" value="1"/>
</dbReference>
<evidence type="ECO:0000256" key="5">
    <source>
        <dbReference type="ARBA" id="ARBA00022695"/>
    </source>
</evidence>
<accession>A0A1W4X1C1</accession>
<keyword evidence="7" id="KW-0479">Metal-binding</keyword>
<reference evidence="12" key="1">
    <citation type="submission" date="2025-08" db="UniProtKB">
        <authorList>
            <consortium name="RefSeq"/>
        </authorList>
    </citation>
    <scope>IDENTIFICATION</scope>
    <source>
        <tissue evidence="12">Entire body</tissue>
    </source>
</reference>
<dbReference type="EC" id="2.7.7.-" evidence="10"/>
<dbReference type="GeneID" id="108737656"/>
<evidence type="ECO:0000313" key="11">
    <source>
        <dbReference type="Proteomes" id="UP000192223"/>
    </source>
</evidence>